<dbReference type="KEGG" id="tsl:A3L11_07500"/>
<evidence type="ECO:0000313" key="1">
    <source>
        <dbReference type="EMBL" id="ASJ09080.1"/>
    </source>
</evidence>
<accession>A0A2Z2MYK3</accession>
<dbReference type="EMBL" id="CP015103">
    <property type="protein sequence ID" value="ASJ09080.1"/>
    <property type="molecule type" value="Genomic_DNA"/>
</dbReference>
<dbReference type="Proteomes" id="UP000250125">
    <property type="component" value="Chromosome"/>
</dbReference>
<keyword evidence="2" id="KW-1185">Reference proteome</keyword>
<reference evidence="1 2" key="1">
    <citation type="submission" date="2016-04" db="EMBL/GenBank/DDBJ databases">
        <title>Complete genome sequence of Thermococcus siculi type strain RG-20.</title>
        <authorList>
            <person name="Oger P.M."/>
        </authorList>
    </citation>
    <scope>NUCLEOTIDE SEQUENCE [LARGE SCALE GENOMIC DNA]</scope>
    <source>
        <strain evidence="1 2">RG-20</strain>
    </source>
</reference>
<protein>
    <submittedName>
        <fullName evidence="1">Uncharacterized protein</fullName>
    </submittedName>
</protein>
<proteinExistence type="predicted"/>
<name>A0A2Z2MYK3_9EURY</name>
<dbReference type="AlphaFoldDB" id="A0A2Z2MYK3"/>
<gene>
    <name evidence="1" type="ORF">A3L11_07500</name>
</gene>
<evidence type="ECO:0000313" key="2">
    <source>
        <dbReference type="Proteomes" id="UP000250125"/>
    </source>
</evidence>
<organism evidence="1 2">
    <name type="scientific">Thermococcus siculi</name>
    <dbReference type="NCBI Taxonomy" id="72803"/>
    <lineage>
        <taxon>Archaea</taxon>
        <taxon>Methanobacteriati</taxon>
        <taxon>Methanobacteriota</taxon>
        <taxon>Thermococci</taxon>
        <taxon>Thermococcales</taxon>
        <taxon>Thermococcaceae</taxon>
        <taxon>Thermococcus</taxon>
    </lineage>
</organism>
<sequence length="138" mass="15240">MEVEDVLDAALKLQSLIVSGSLEVSMEGLQIIVTRDDVVVDIQDPERLLNVASPLMEIGKDSMKGSGRINVLEMLRTLESTSNKLAGEKKTVFLEYRGQDVVVMGYKAKPGIVGPKNIEIRGKLQMVRLVLAFLKAWL</sequence>